<evidence type="ECO:0000313" key="1">
    <source>
        <dbReference type="EMBL" id="GAF82242.1"/>
    </source>
</evidence>
<gene>
    <name evidence="1" type="ORF">S01H1_01703</name>
</gene>
<comment type="caution">
    <text evidence="1">The sequence shown here is derived from an EMBL/GenBank/DDBJ whole genome shotgun (WGS) entry which is preliminary data.</text>
</comment>
<proteinExistence type="predicted"/>
<accession>X0T235</accession>
<protein>
    <recommendedName>
        <fullName evidence="2">PD(D/E)XK endonuclease domain-containing protein</fullName>
    </recommendedName>
</protein>
<dbReference type="AlphaFoldDB" id="X0T235"/>
<name>X0T235_9ZZZZ</name>
<reference evidence="1" key="1">
    <citation type="journal article" date="2014" name="Front. Microbiol.">
        <title>High frequency of phylogenetically diverse reductive dehalogenase-homologous genes in deep subseafloor sedimentary metagenomes.</title>
        <authorList>
            <person name="Kawai M."/>
            <person name="Futagami T."/>
            <person name="Toyoda A."/>
            <person name="Takaki Y."/>
            <person name="Nishi S."/>
            <person name="Hori S."/>
            <person name="Arai W."/>
            <person name="Tsubouchi T."/>
            <person name="Morono Y."/>
            <person name="Uchiyama I."/>
            <person name="Ito T."/>
            <person name="Fujiyama A."/>
            <person name="Inagaki F."/>
            <person name="Takami H."/>
        </authorList>
    </citation>
    <scope>NUCLEOTIDE SEQUENCE</scope>
    <source>
        <strain evidence="1">Expedition CK06-06</strain>
    </source>
</reference>
<dbReference type="EMBL" id="BARS01000763">
    <property type="protein sequence ID" value="GAF82242.1"/>
    <property type="molecule type" value="Genomic_DNA"/>
</dbReference>
<evidence type="ECO:0008006" key="2">
    <source>
        <dbReference type="Google" id="ProtNLM"/>
    </source>
</evidence>
<organism evidence="1">
    <name type="scientific">marine sediment metagenome</name>
    <dbReference type="NCBI Taxonomy" id="412755"/>
    <lineage>
        <taxon>unclassified sequences</taxon>
        <taxon>metagenomes</taxon>
        <taxon>ecological metagenomes</taxon>
    </lineage>
</organism>
<sequence>MEGDMGKIKEGKGTIIGNAGEYLVVGELLKRGVIAAPAPRNNPGFDVLATNGINSLNIRVKTKTEASDSWVWVCKKDGTIFKNLSDKSDFTVLVDLKDTRASPEYYIILTVELDRELRAIFKRWLESPPKRGIKPHNPNNKMRRIGASEYQKKFLSEGEGNWSRILNALKSTP</sequence>